<dbReference type="EMBL" id="GBRH01203731">
    <property type="protein sequence ID" value="JAD94164.1"/>
    <property type="molecule type" value="Transcribed_RNA"/>
</dbReference>
<evidence type="ECO:0000313" key="1">
    <source>
        <dbReference type="EMBL" id="JAD94164.1"/>
    </source>
</evidence>
<organism evidence="1">
    <name type="scientific">Arundo donax</name>
    <name type="common">Giant reed</name>
    <name type="synonym">Donax arundinaceus</name>
    <dbReference type="NCBI Taxonomy" id="35708"/>
    <lineage>
        <taxon>Eukaryota</taxon>
        <taxon>Viridiplantae</taxon>
        <taxon>Streptophyta</taxon>
        <taxon>Embryophyta</taxon>
        <taxon>Tracheophyta</taxon>
        <taxon>Spermatophyta</taxon>
        <taxon>Magnoliopsida</taxon>
        <taxon>Liliopsida</taxon>
        <taxon>Poales</taxon>
        <taxon>Poaceae</taxon>
        <taxon>PACMAD clade</taxon>
        <taxon>Arundinoideae</taxon>
        <taxon>Arundineae</taxon>
        <taxon>Arundo</taxon>
    </lineage>
</organism>
<proteinExistence type="predicted"/>
<name>A0A0A9E057_ARUDO</name>
<accession>A0A0A9E057</accession>
<reference evidence="1" key="2">
    <citation type="journal article" date="2015" name="Data Brief">
        <title>Shoot transcriptome of the giant reed, Arundo donax.</title>
        <authorList>
            <person name="Barrero R.A."/>
            <person name="Guerrero F.D."/>
            <person name="Moolhuijzen P."/>
            <person name="Goolsby J.A."/>
            <person name="Tidwell J."/>
            <person name="Bellgard S.E."/>
            <person name="Bellgard M.I."/>
        </authorList>
    </citation>
    <scope>NUCLEOTIDE SEQUENCE</scope>
    <source>
        <tissue evidence="1">Shoot tissue taken approximately 20 cm above the soil surface</tissue>
    </source>
</reference>
<protein>
    <submittedName>
        <fullName evidence="1">Uncharacterized protein</fullName>
    </submittedName>
</protein>
<dbReference type="AlphaFoldDB" id="A0A0A9E057"/>
<sequence length="65" mass="7615">MKMLTLVVRIPWLLKMISLDCHHKLIFQRVLRAKILCHLFQNMMSHNAIVAQSLLTNLFGVESLR</sequence>
<reference evidence="1" key="1">
    <citation type="submission" date="2014-09" db="EMBL/GenBank/DDBJ databases">
        <authorList>
            <person name="Magalhaes I.L.F."/>
            <person name="Oliveira U."/>
            <person name="Santos F.R."/>
            <person name="Vidigal T.H.D.A."/>
            <person name="Brescovit A.D."/>
            <person name="Santos A.J."/>
        </authorList>
    </citation>
    <scope>NUCLEOTIDE SEQUENCE</scope>
    <source>
        <tissue evidence="1">Shoot tissue taken approximately 20 cm above the soil surface</tissue>
    </source>
</reference>